<dbReference type="EMBL" id="BAAANY010000053">
    <property type="protein sequence ID" value="GAA1722273.1"/>
    <property type="molecule type" value="Genomic_DNA"/>
</dbReference>
<proteinExistence type="predicted"/>
<dbReference type="SUPFAM" id="SSF51735">
    <property type="entry name" value="NAD(P)-binding Rossmann-fold domains"/>
    <property type="match status" value="1"/>
</dbReference>
<protein>
    <submittedName>
        <fullName evidence="2">Oxidoreductase</fullName>
    </submittedName>
</protein>
<evidence type="ECO:0000313" key="2">
    <source>
        <dbReference type="EMBL" id="GAA1722273.1"/>
    </source>
</evidence>
<accession>A0ABP4VCN3</accession>
<organism evidence="2 3">
    <name type="scientific">Fodinicola feengrottensis</name>
    <dbReference type="NCBI Taxonomy" id="435914"/>
    <lineage>
        <taxon>Bacteria</taxon>
        <taxon>Bacillati</taxon>
        <taxon>Actinomycetota</taxon>
        <taxon>Actinomycetes</taxon>
        <taxon>Mycobacteriales</taxon>
        <taxon>Fodinicola</taxon>
    </lineage>
</organism>
<dbReference type="InterPro" id="IPR036291">
    <property type="entry name" value="NAD(P)-bd_dom_sf"/>
</dbReference>
<dbReference type="PANTHER" id="PTHR43157">
    <property type="entry name" value="PHOSPHATIDYLINOSITOL-GLYCAN BIOSYNTHESIS CLASS F PROTEIN-RELATED"/>
    <property type="match status" value="1"/>
</dbReference>
<reference evidence="3" key="1">
    <citation type="journal article" date="2019" name="Int. J. Syst. Evol. Microbiol.">
        <title>The Global Catalogue of Microorganisms (GCM) 10K type strain sequencing project: providing services to taxonomists for standard genome sequencing and annotation.</title>
        <authorList>
            <consortium name="The Broad Institute Genomics Platform"/>
            <consortium name="The Broad Institute Genome Sequencing Center for Infectious Disease"/>
            <person name="Wu L."/>
            <person name="Ma J."/>
        </authorList>
    </citation>
    <scope>NUCLEOTIDE SEQUENCE [LARGE SCALE GENOMIC DNA]</scope>
    <source>
        <strain evidence="3">JCM 14718</strain>
    </source>
</reference>
<keyword evidence="1" id="KW-0560">Oxidoreductase</keyword>
<dbReference type="Proteomes" id="UP001500618">
    <property type="component" value="Unassembled WGS sequence"/>
</dbReference>
<dbReference type="InterPro" id="IPR002347">
    <property type="entry name" value="SDR_fam"/>
</dbReference>
<name>A0ABP4VCN3_9ACTN</name>
<dbReference type="Pfam" id="PF00106">
    <property type="entry name" value="adh_short"/>
    <property type="match status" value="1"/>
</dbReference>
<dbReference type="PANTHER" id="PTHR43157:SF31">
    <property type="entry name" value="PHOSPHATIDYLINOSITOL-GLYCAN BIOSYNTHESIS CLASS F PROTEIN"/>
    <property type="match status" value="1"/>
</dbReference>
<gene>
    <name evidence="2" type="ORF">GCM10009765_82830</name>
</gene>
<evidence type="ECO:0000256" key="1">
    <source>
        <dbReference type="ARBA" id="ARBA00023002"/>
    </source>
</evidence>
<evidence type="ECO:0000313" key="3">
    <source>
        <dbReference type="Proteomes" id="UP001500618"/>
    </source>
</evidence>
<keyword evidence="3" id="KW-1185">Reference proteome</keyword>
<sequence>MTGANSGIGLSVTRALALSGAHVVMACRDQRRGAGALGLLTGAGVPAERLSLRLLDLADLGSVDSFVDGFEHESLDLLINNAGVLGVPRRKTVDGFEMHFGTNHLGHFALTAGLLPHLLAAPAPRVVTLTSIFGYFGFLDFSNLNGEMVYFRWMAYAQSKLANLLFGWELARRAEAAGLSLRSLAAHPGYSRTNLFTGGLRRHGPGIDARVLGYTSWMFAQSSDMGALPVLYAATKPDAPNGALIGPTPWLGQWCGFPAQVRPFVPLPDHDPAVAEQLWSESERLTGRTFAQL</sequence>
<dbReference type="Gene3D" id="3.40.50.720">
    <property type="entry name" value="NAD(P)-binding Rossmann-like Domain"/>
    <property type="match status" value="1"/>
</dbReference>
<comment type="caution">
    <text evidence="2">The sequence shown here is derived from an EMBL/GenBank/DDBJ whole genome shotgun (WGS) entry which is preliminary data.</text>
</comment>